<dbReference type="InterPro" id="IPR009403">
    <property type="entry name" value="UPF0637"/>
</dbReference>
<protein>
    <recommendedName>
        <fullName evidence="1">UPF0637 protein SINU_06235</fullName>
    </recommendedName>
</protein>
<name>A0A0U1QPR1_9BACL</name>
<dbReference type="InterPro" id="IPR053707">
    <property type="entry name" value="UPF0637_domain_sf"/>
</dbReference>
<gene>
    <name evidence="2" type="ORF">SINU_06235</name>
</gene>
<organism evidence="2 3">
    <name type="scientific">Sporolactobacillus inulinus CASD</name>
    <dbReference type="NCBI Taxonomy" id="1069536"/>
    <lineage>
        <taxon>Bacteria</taxon>
        <taxon>Bacillati</taxon>
        <taxon>Bacillota</taxon>
        <taxon>Bacilli</taxon>
        <taxon>Bacillales</taxon>
        <taxon>Sporolactobacillaceae</taxon>
        <taxon>Sporolactobacillus</taxon>
    </lineage>
</organism>
<comment type="similarity">
    <text evidence="1">Belongs to the UPF0637 family.</text>
</comment>
<keyword evidence="3" id="KW-1185">Reference proteome</keyword>
<dbReference type="Pfam" id="PF06335">
    <property type="entry name" value="DUF1054"/>
    <property type="match status" value="1"/>
</dbReference>
<dbReference type="SUPFAM" id="SSF142913">
    <property type="entry name" value="YktB/PF0168-like"/>
    <property type="match status" value="1"/>
</dbReference>
<evidence type="ECO:0000313" key="2">
    <source>
        <dbReference type="EMBL" id="KLI02780.1"/>
    </source>
</evidence>
<proteinExistence type="inferred from homology"/>
<accession>A0A0U1QPR1</accession>
<evidence type="ECO:0000256" key="1">
    <source>
        <dbReference type="HAMAP-Rule" id="MF_01851"/>
    </source>
</evidence>
<dbReference type="Proteomes" id="UP000035553">
    <property type="component" value="Unassembled WGS sequence"/>
</dbReference>
<dbReference type="OrthoDB" id="9812818at2"/>
<dbReference type="STRING" id="1069536.SINU_06235"/>
<dbReference type="RefSeq" id="WP_010026172.1">
    <property type="nucleotide sequence ID" value="NZ_AFVQ02000076.1"/>
</dbReference>
<dbReference type="EMBL" id="AFVQ02000076">
    <property type="protein sequence ID" value="KLI02780.1"/>
    <property type="molecule type" value="Genomic_DNA"/>
</dbReference>
<comment type="caution">
    <text evidence="2">The sequence shown here is derived from an EMBL/GenBank/DDBJ whole genome shotgun (WGS) entry which is preliminary data.</text>
</comment>
<sequence>MPQDGFTALDFNCMRLPGLDERMSAIREQIQPQFQRIADQLIPFLNEKEQADPPFCAHIARHARRTIHPPESTWLALAQDKRGYKKHPHFQFGIWPSHLFFWLAFIDDYPHKKELGEAMLTDMPTLMQTFPSYFAWSSDHTSADYALQGELTANGLKQLLMRLTKVKKAELLCGVVIPKQEAITKSEEQLIAYLKEQILKLLPLYELALRSTI</sequence>
<evidence type="ECO:0000313" key="3">
    <source>
        <dbReference type="Proteomes" id="UP000035553"/>
    </source>
</evidence>
<dbReference type="AlphaFoldDB" id="A0A0U1QPR1"/>
<dbReference type="Gene3D" id="3.30.930.20">
    <property type="entry name" value="Protein of unknown function DUF1054"/>
    <property type="match status" value="1"/>
</dbReference>
<dbReference type="PIRSF" id="PIRSF021332">
    <property type="entry name" value="DUF1054"/>
    <property type="match status" value="1"/>
</dbReference>
<dbReference type="HAMAP" id="MF_01851">
    <property type="entry name" value="UPF0637"/>
    <property type="match status" value="1"/>
</dbReference>
<reference evidence="2 3" key="1">
    <citation type="journal article" date="2011" name="J. Bacteriol.">
        <title>Draft genome sequence of Sporolactobacillus inulinus strain CASD, an efficient D-lactic acid-producing bacterium with high-concentration lactate tolerance capability.</title>
        <authorList>
            <person name="Yu B."/>
            <person name="Su F."/>
            <person name="Wang L."/>
            <person name="Xu K."/>
            <person name="Zhao B."/>
            <person name="Xu P."/>
        </authorList>
    </citation>
    <scope>NUCLEOTIDE SEQUENCE [LARGE SCALE GENOMIC DNA]</scope>
    <source>
        <strain evidence="2 3">CASD</strain>
    </source>
</reference>